<gene>
    <name evidence="2" type="ORF">DCAR_0209344</name>
</gene>
<feature type="region of interest" description="Disordered" evidence="1">
    <location>
        <begin position="142"/>
        <end position="193"/>
    </location>
</feature>
<dbReference type="Proteomes" id="UP000077755">
    <property type="component" value="Chromosome 2"/>
</dbReference>
<dbReference type="Pfam" id="PF04640">
    <property type="entry name" value="PLATZ"/>
    <property type="match status" value="1"/>
</dbReference>
<dbReference type="OrthoDB" id="1908108at2759"/>
<name>A0A166F7B9_DAUCS</name>
<dbReference type="CDD" id="cd19756">
    <property type="entry name" value="Bbox2"/>
    <property type="match status" value="1"/>
</dbReference>
<dbReference type="OMA" id="YSAPPIC"/>
<evidence type="ECO:0000313" key="3">
    <source>
        <dbReference type="Proteomes" id="UP000077755"/>
    </source>
</evidence>
<protein>
    <submittedName>
        <fullName evidence="2">Uncharacterized protein</fullName>
    </submittedName>
</protein>
<dbReference type="EMBL" id="CP093344">
    <property type="protein sequence ID" value="WOG90103.1"/>
    <property type="molecule type" value="Genomic_DNA"/>
</dbReference>
<evidence type="ECO:0000313" key="2">
    <source>
        <dbReference type="EMBL" id="WOG90103.1"/>
    </source>
</evidence>
<organism evidence="2 3">
    <name type="scientific">Daucus carota subsp. sativus</name>
    <name type="common">Carrot</name>
    <dbReference type="NCBI Taxonomy" id="79200"/>
    <lineage>
        <taxon>Eukaryota</taxon>
        <taxon>Viridiplantae</taxon>
        <taxon>Streptophyta</taxon>
        <taxon>Embryophyta</taxon>
        <taxon>Tracheophyta</taxon>
        <taxon>Spermatophyta</taxon>
        <taxon>Magnoliopsida</taxon>
        <taxon>eudicotyledons</taxon>
        <taxon>Gunneridae</taxon>
        <taxon>Pentapetalae</taxon>
        <taxon>asterids</taxon>
        <taxon>campanulids</taxon>
        <taxon>Apiales</taxon>
        <taxon>Apiaceae</taxon>
        <taxon>Apioideae</taxon>
        <taxon>Scandiceae</taxon>
        <taxon>Daucinae</taxon>
        <taxon>Daucus</taxon>
        <taxon>Daucus sect. Daucus</taxon>
    </lineage>
</organism>
<accession>A0A166F7B9</accession>
<dbReference type="InterPro" id="IPR006734">
    <property type="entry name" value="PLATZ"/>
</dbReference>
<reference evidence="2" key="1">
    <citation type="journal article" date="2016" name="Nat. Genet.">
        <title>A high-quality carrot genome assembly provides new insights into carotenoid accumulation and asterid genome evolution.</title>
        <authorList>
            <person name="Iorizzo M."/>
            <person name="Ellison S."/>
            <person name="Senalik D."/>
            <person name="Zeng P."/>
            <person name="Satapoomin P."/>
            <person name="Huang J."/>
            <person name="Bowman M."/>
            <person name="Iovene M."/>
            <person name="Sanseverino W."/>
            <person name="Cavagnaro P."/>
            <person name="Yildiz M."/>
            <person name="Macko-Podgorni A."/>
            <person name="Moranska E."/>
            <person name="Grzebelus E."/>
            <person name="Grzebelus D."/>
            <person name="Ashrafi H."/>
            <person name="Zheng Z."/>
            <person name="Cheng S."/>
            <person name="Spooner D."/>
            <person name="Van Deynze A."/>
            <person name="Simon P."/>
        </authorList>
    </citation>
    <scope>NUCLEOTIDE SEQUENCE</scope>
    <source>
        <tissue evidence="2">Leaf</tissue>
    </source>
</reference>
<keyword evidence="3" id="KW-1185">Reference proteome</keyword>
<reference evidence="2" key="2">
    <citation type="submission" date="2022-03" db="EMBL/GenBank/DDBJ databases">
        <title>Draft title - Genomic analysis of global carrot germplasm unveils the trajectory of domestication and the origin of high carotenoid orange carrot.</title>
        <authorList>
            <person name="Iorizzo M."/>
            <person name="Ellison S."/>
            <person name="Senalik D."/>
            <person name="Macko-Podgorni A."/>
            <person name="Grzebelus D."/>
            <person name="Bostan H."/>
            <person name="Rolling W."/>
            <person name="Curaba J."/>
            <person name="Simon P."/>
        </authorList>
    </citation>
    <scope>NUCLEOTIDE SEQUENCE</scope>
    <source>
        <tissue evidence="2">Leaf</tissue>
    </source>
</reference>
<dbReference type="Gramene" id="KZN07425">
    <property type="protein sequence ID" value="KZN07425"/>
    <property type="gene ID" value="DCAR_008262"/>
</dbReference>
<dbReference type="AlphaFoldDB" id="A0A166F7B9"/>
<sequence length="193" mass="21343">MGPEVDEKSWPEWAKALLAEKFFDQCELHSDSNKNECNLFCLDCYSAPPICSLCVTDHEDHPVIQIRRSSYHDVIRVSEIERYLDTAYIQTYVINGAKVVFLNKRPQLRPSKGVSNTCVACDRGLLDNFRFCSLGCKITSTSGDGGDDSSGSSSNVQGFSPSTPPTALLTFKSGNRRKGKPRRAPTGGLIMEK</sequence>
<proteinExistence type="predicted"/>
<dbReference type="PANTHER" id="PTHR31065:SF48">
    <property type="entry name" value="PLATZ TRANSCRIPTION FACTOR FAMILY PROTEIN"/>
    <property type="match status" value="1"/>
</dbReference>
<feature type="compositionally biased region" description="Basic residues" evidence="1">
    <location>
        <begin position="174"/>
        <end position="183"/>
    </location>
</feature>
<dbReference type="KEGG" id="dcr:108208724"/>
<dbReference type="PANTHER" id="PTHR31065">
    <property type="entry name" value="PLATZ TRANSCRIPTION FACTOR FAMILY PROTEIN"/>
    <property type="match status" value="1"/>
</dbReference>
<evidence type="ECO:0000256" key="1">
    <source>
        <dbReference type="SAM" id="MobiDB-lite"/>
    </source>
</evidence>